<dbReference type="InterPro" id="IPR009875">
    <property type="entry name" value="PilZ_domain"/>
</dbReference>
<dbReference type="OrthoDB" id="4824053at2"/>
<dbReference type="STRING" id="593907.Celgi_2166"/>
<name>F8A0A2_CELGA</name>
<dbReference type="GO" id="GO:0035438">
    <property type="term" value="F:cyclic-di-GMP binding"/>
    <property type="evidence" value="ECO:0007669"/>
    <property type="project" value="InterPro"/>
</dbReference>
<evidence type="ECO:0000259" key="1">
    <source>
        <dbReference type="Pfam" id="PF07238"/>
    </source>
</evidence>
<dbReference type="Pfam" id="PF07238">
    <property type="entry name" value="PilZ"/>
    <property type="match status" value="1"/>
</dbReference>
<keyword evidence="3" id="KW-1185">Reference proteome</keyword>
<proteinExistence type="predicted"/>
<dbReference type="Gene3D" id="2.40.10.220">
    <property type="entry name" value="predicted glycosyltransferase like domains"/>
    <property type="match status" value="1"/>
</dbReference>
<accession>F8A0A2</accession>
<dbReference type="AlphaFoldDB" id="F8A0A2"/>
<dbReference type="eggNOG" id="ENOG5033ABJ">
    <property type="taxonomic scope" value="Bacteria"/>
</dbReference>
<dbReference type="HOGENOM" id="CLU_1324460_0_0_11"/>
<feature type="domain" description="PilZ" evidence="1">
    <location>
        <begin position="112"/>
        <end position="194"/>
    </location>
</feature>
<dbReference type="SUPFAM" id="SSF141371">
    <property type="entry name" value="PilZ domain-like"/>
    <property type="match status" value="1"/>
</dbReference>
<dbReference type="EMBL" id="CP002665">
    <property type="protein sequence ID" value="AEI12666.1"/>
    <property type="molecule type" value="Genomic_DNA"/>
</dbReference>
<gene>
    <name evidence="2" type="ordered locus">Celgi_2166</name>
</gene>
<dbReference type="RefSeq" id="WP_013884184.1">
    <property type="nucleotide sequence ID" value="NC_015671.1"/>
</dbReference>
<protein>
    <submittedName>
        <fullName evidence="2">Type IV pilus assembly PilZ</fullName>
    </submittedName>
</protein>
<evidence type="ECO:0000313" key="3">
    <source>
        <dbReference type="Proteomes" id="UP000000485"/>
    </source>
</evidence>
<sequence>MHELAACHVVTKTGTVVGFVERFEAGVMLIHVDEPPVDRRIGDEAQLVVLDPVQGECRYVGLLGGIGPDTVHVVVEDQVARHQRRSAARAYYRATCLGALERHAADDASGDGPDGAGALRLTVVDVSASGIRFASPHELAHGDVVRISLPVDDTALPLRARVLRIEESQSGWRYGCELLDLAERTREQLFRLVLRLHREEARARADR</sequence>
<dbReference type="KEGG" id="cga:Celgi_2166"/>
<dbReference type="Proteomes" id="UP000000485">
    <property type="component" value="Chromosome"/>
</dbReference>
<reference evidence="3" key="1">
    <citation type="submission" date="2011-04" db="EMBL/GenBank/DDBJ databases">
        <title>Complete sequence of Cellvibrio gilvus ATCC 13127.</title>
        <authorList>
            <person name="Lucas S."/>
            <person name="Han J."/>
            <person name="Lapidus A."/>
            <person name="Cheng J.-F."/>
            <person name="Goodwin L."/>
            <person name="Pitluck S."/>
            <person name="Peters L."/>
            <person name="Munk A."/>
            <person name="Detter J.C."/>
            <person name="Han C."/>
            <person name="Tapia R."/>
            <person name="Land M."/>
            <person name="Hauser L."/>
            <person name="Kyrpides N."/>
            <person name="Ivanova N."/>
            <person name="Ovchinnikova G."/>
            <person name="Pagani I."/>
            <person name="Mead D."/>
            <person name="Brumm P."/>
            <person name="Woyke T."/>
        </authorList>
    </citation>
    <scope>NUCLEOTIDE SEQUENCE [LARGE SCALE GENOMIC DNA]</scope>
    <source>
        <strain evidence="3">ATCC 13127 / NRRL B-14078</strain>
    </source>
</reference>
<evidence type="ECO:0000313" key="2">
    <source>
        <dbReference type="EMBL" id="AEI12666.1"/>
    </source>
</evidence>
<organism evidence="2 3">
    <name type="scientific">Cellulomonas gilvus (strain ATCC 13127 / NRRL B-14078)</name>
    <name type="common">Cellvibrio gilvus</name>
    <dbReference type="NCBI Taxonomy" id="593907"/>
    <lineage>
        <taxon>Bacteria</taxon>
        <taxon>Bacillati</taxon>
        <taxon>Actinomycetota</taxon>
        <taxon>Actinomycetes</taxon>
        <taxon>Micrococcales</taxon>
        <taxon>Cellulomonadaceae</taxon>
        <taxon>Cellulomonas</taxon>
    </lineage>
</organism>